<evidence type="ECO:0000256" key="1">
    <source>
        <dbReference type="ARBA" id="ARBA00022679"/>
    </source>
</evidence>
<keyword evidence="2" id="KW-0548">Nucleotidyltransferase</keyword>
<feature type="domain" description="Reverse transcriptase RNase H-like" evidence="8">
    <location>
        <begin position="126"/>
        <end position="229"/>
    </location>
</feature>
<keyword evidence="10" id="KW-1185">Reference proteome</keyword>
<dbReference type="EMBL" id="NBNE01002647">
    <property type="protein sequence ID" value="OWZ09841.1"/>
    <property type="molecule type" value="Genomic_DNA"/>
</dbReference>
<accession>A0A225VWE1</accession>
<dbReference type="Gene3D" id="3.10.20.370">
    <property type="match status" value="1"/>
</dbReference>
<dbReference type="PANTHER" id="PTHR37984:SF5">
    <property type="entry name" value="PROTEIN NYNRIN-LIKE"/>
    <property type="match status" value="1"/>
</dbReference>
<dbReference type="Pfam" id="PF17917">
    <property type="entry name" value="RT_RNaseH"/>
    <property type="match status" value="1"/>
</dbReference>
<evidence type="ECO:0000259" key="8">
    <source>
        <dbReference type="Pfam" id="PF17917"/>
    </source>
</evidence>
<evidence type="ECO:0000256" key="3">
    <source>
        <dbReference type="ARBA" id="ARBA00022722"/>
    </source>
</evidence>
<sequence length="451" mass="49149">MPFGLTNAPATFQRLMNQGSLERHVVEVAGVLARREEAGLTLKLKKCAFASRGTTIAAIGECGVKLPETYQRDWVKRFVHLAGYYRRFIKDFAPIAVPLTKLLGKESAFEHIKLLLTSKPLLQYADFSKPFKLLTDTSKVGLGACLLQDQGGGWKPVGYASKVTSITEENYGITELECLAVVWAIRLFRPYLYGRRFVIVTDHAALKWLMASSTLTGKLHRWALTLQEYDLDIEFRPGNTNVVADALSRAPVKMLAACGRRKLAKLRKLTAVTTYLGDGQNTPTANTVSSDVGSDVHVATVAMASVRSLDVSDQTKTSDDDGVLKAHVLAGNQPHAAISESDEGHVASDVESGMHVPNSDDGEVQSESDESKMLVNDAPVLNRSRSDERETQSKSDSERPRSDVEMRVSDGTSDGTSTKQPEVTVPIKSLHGDEITISEEADPEKANTSGA</sequence>
<dbReference type="Gene3D" id="3.30.70.270">
    <property type="match status" value="1"/>
</dbReference>
<dbReference type="GO" id="GO:0004519">
    <property type="term" value="F:endonuclease activity"/>
    <property type="evidence" value="ECO:0007669"/>
    <property type="project" value="UniProtKB-KW"/>
</dbReference>
<dbReference type="InterPro" id="IPR043502">
    <property type="entry name" value="DNA/RNA_pol_sf"/>
</dbReference>
<keyword evidence="3" id="KW-0540">Nuclease</keyword>
<name>A0A225VWE1_9STRA</name>
<evidence type="ECO:0000256" key="2">
    <source>
        <dbReference type="ARBA" id="ARBA00022695"/>
    </source>
</evidence>
<organism evidence="9 10">
    <name type="scientific">Phytophthora megakarya</name>
    <dbReference type="NCBI Taxonomy" id="4795"/>
    <lineage>
        <taxon>Eukaryota</taxon>
        <taxon>Sar</taxon>
        <taxon>Stramenopiles</taxon>
        <taxon>Oomycota</taxon>
        <taxon>Peronosporomycetes</taxon>
        <taxon>Peronosporales</taxon>
        <taxon>Peronosporaceae</taxon>
        <taxon>Phytophthora</taxon>
    </lineage>
</organism>
<dbReference type="GO" id="GO:0016787">
    <property type="term" value="F:hydrolase activity"/>
    <property type="evidence" value="ECO:0007669"/>
    <property type="project" value="UniProtKB-KW"/>
</dbReference>
<evidence type="ECO:0000313" key="9">
    <source>
        <dbReference type="EMBL" id="OWZ09841.1"/>
    </source>
</evidence>
<gene>
    <name evidence="9" type="ORF">PHMEG_00017394</name>
</gene>
<dbReference type="GO" id="GO:0003964">
    <property type="term" value="F:RNA-directed DNA polymerase activity"/>
    <property type="evidence" value="ECO:0007669"/>
    <property type="project" value="UniProtKB-KW"/>
</dbReference>
<dbReference type="SUPFAM" id="SSF56672">
    <property type="entry name" value="DNA/RNA polymerases"/>
    <property type="match status" value="1"/>
</dbReference>
<keyword evidence="4" id="KW-0255">Endonuclease</keyword>
<evidence type="ECO:0000256" key="5">
    <source>
        <dbReference type="ARBA" id="ARBA00022801"/>
    </source>
</evidence>
<feature type="compositionally biased region" description="Basic and acidic residues" evidence="7">
    <location>
        <begin position="384"/>
        <end position="408"/>
    </location>
</feature>
<dbReference type="AlphaFoldDB" id="A0A225VWE1"/>
<keyword evidence="5" id="KW-0378">Hydrolase</keyword>
<dbReference type="Proteomes" id="UP000198211">
    <property type="component" value="Unassembled WGS sequence"/>
</dbReference>
<keyword evidence="6" id="KW-0695">RNA-directed DNA polymerase</keyword>
<evidence type="ECO:0000256" key="7">
    <source>
        <dbReference type="SAM" id="MobiDB-lite"/>
    </source>
</evidence>
<dbReference type="InterPro" id="IPR041373">
    <property type="entry name" value="RT_RNaseH"/>
</dbReference>
<dbReference type="CDD" id="cd09274">
    <property type="entry name" value="RNase_HI_RT_Ty3"/>
    <property type="match status" value="1"/>
</dbReference>
<feature type="region of interest" description="Disordered" evidence="7">
    <location>
        <begin position="335"/>
        <end position="451"/>
    </location>
</feature>
<proteinExistence type="predicted"/>
<comment type="caution">
    <text evidence="9">The sequence shown here is derived from an EMBL/GenBank/DDBJ whole genome shotgun (WGS) entry which is preliminary data.</text>
</comment>
<evidence type="ECO:0000256" key="6">
    <source>
        <dbReference type="ARBA" id="ARBA00022918"/>
    </source>
</evidence>
<keyword evidence="1" id="KW-0808">Transferase</keyword>
<dbReference type="PANTHER" id="PTHR37984">
    <property type="entry name" value="PROTEIN CBG26694"/>
    <property type="match status" value="1"/>
</dbReference>
<dbReference type="OrthoDB" id="427924at2759"/>
<feature type="compositionally biased region" description="Polar residues" evidence="7">
    <location>
        <begin position="410"/>
        <end position="421"/>
    </location>
</feature>
<dbReference type="InterPro" id="IPR050951">
    <property type="entry name" value="Retrovirus_Pol_polyprotein"/>
</dbReference>
<evidence type="ECO:0000313" key="10">
    <source>
        <dbReference type="Proteomes" id="UP000198211"/>
    </source>
</evidence>
<dbReference type="FunFam" id="3.10.20.370:FF:000001">
    <property type="entry name" value="Retrovirus-related Pol polyprotein from transposon 17.6-like protein"/>
    <property type="match status" value="1"/>
</dbReference>
<dbReference type="STRING" id="4795.A0A225VWE1"/>
<protein>
    <submittedName>
        <fullName evidence="9">Retrovirus Polyprotein</fullName>
    </submittedName>
</protein>
<reference evidence="10" key="1">
    <citation type="submission" date="2017-03" db="EMBL/GenBank/DDBJ databases">
        <title>Phytopthora megakarya and P. palmivora, two closely related causual agents of cacao black pod achieved similar genome size and gene model numbers by different mechanisms.</title>
        <authorList>
            <person name="Ali S."/>
            <person name="Shao J."/>
            <person name="Larry D.J."/>
            <person name="Kronmiller B."/>
            <person name="Shen D."/>
            <person name="Strem M.D."/>
            <person name="Melnick R.L."/>
            <person name="Guiltinan M.J."/>
            <person name="Tyler B.M."/>
            <person name="Meinhardt L.W."/>
            <person name="Bailey B.A."/>
        </authorList>
    </citation>
    <scope>NUCLEOTIDE SEQUENCE [LARGE SCALE GENOMIC DNA]</scope>
    <source>
        <strain evidence="10">zdho120</strain>
    </source>
</reference>
<dbReference type="InterPro" id="IPR043128">
    <property type="entry name" value="Rev_trsase/Diguanyl_cyclase"/>
</dbReference>
<evidence type="ECO:0000256" key="4">
    <source>
        <dbReference type="ARBA" id="ARBA00022759"/>
    </source>
</evidence>